<dbReference type="InterPro" id="IPR050452">
    <property type="entry name" value="Metacaspase"/>
</dbReference>
<evidence type="ECO:0000256" key="3">
    <source>
        <dbReference type="SAM" id="MobiDB-lite"/>
    </source>
</evidence>
<feature type="domain" description="C2H2-type" evidence="4">
    <location>
        <begin position="14"/>
        <end position="41"/>
    </location>
</feature>
<proteinExistence type="inferred from homology"/>
<dbReference type="AlphaFoldDB" id="A0A7S4QP01"/>
<evidence type="ECO:0000313" key="5">
    <source>
        <dbReference type="EMBL" id="CAE4589178.1"/>
    </source>
</evidence>
<dbReference type="GO" id="GO:0008270">
    <property type="term" value="F:zinc ion binding"/>
    <property type="evidence" value="ECO:0007669"/>
    <property type="project" value="UniProtKB-KW"/>
</dbReference>
<gene>
    <name evidence="5" type="ORF">AMON00008_LOCUS23324</name>
</gene>
<feature type="compositionally biased region" description="Low complexity" evidence="3">
    <location>
        <begin position="59"/>
        <end position="69"/>
    </location>
</feature>
<reference evidence="5" key="1">
    <citation type="submission" date="2021-01" db="EMBL/GenBank/DDBJ databases">
        <authorList>
            <person name="Corre E."/>
            <person name="Pelletier E."/>
            <person name="Niang G."/>
            <person name="Scheremetjew M."/>
            <person name="Finn R."/>
            <person name="Kale V."/>
            <person name="Holt S."/>
            <person name="Cochrane G."/>
            <person name="Meng A."/>
            <person name="Brown T."/>
            <person name="Cohen L."/>
        </authorList>
    </citation>
    <scope>NUCLEOTIDE SEQUENCE</scope>
    <source>
        <strain evidence="5">CCMP3105</strain>
    </source>
</reference>
<dbReference type="Pfam" id="PF00656">
    <property type="entry name" value="Peptidase_C14"/>
    <property type="match status" value="1"/>
</dbReference>
<keyword evidence="2" id="KW-0863">Zinc-finger</keyword>
<protein>
    <recommendedName>
        <fullName evidence="4">C2H2-type domain-containing protein</fullName>
    </recommendedName>
</protein>
<dbReference type="GO" id="GO:0005737">
    <property type="term" value="C:cytoplasm"/>
    <property type="evidence" value="ECO:0007669"/>
    <property type="project" value="TreeGrafter"/>
</dbReference>
<comment type="similarity">
    <text evidence="1">Belongs to the peptidase C14B family.</text>
</comment>
<dbReference type="GO" id="GO:0006508">
    <property type="term" value="P:proteolysis"/>
    <property type="evidence" value="ECO:0007669"/>
    <property type="project" value="InterPro"/>
</dbReference>
<dbReference type="PANTHER" id="PTHR48104:SF30">
    <property type="entry name" value="METACASPASE-1"/>
    <property type="match status" value="1"/>
</dbReference>
<name>A0A7S4QP01_9DINO</name>
<dbReference type="EMBL" id="HBNR01033987">
    <property type="protein sequence ID" value="CAE4589178.1"/>
    <property type="molecule type" value="Transcribed_RNA"/>
</dbReference>
<keyword evidence="2" id="KW-0479">Metal-binding</keyword>
<dbReference type="InterPro" id="IPR013087">
    <property type="entry name" value="Znf_C2H2_type"/>
</dbReference>
<organism evidence="5">
    <name type="scientific">Alexandrium monilatum</name>
    <dbReference type="NCBI Taxonomy" id="311494"/>
    <lineage>
        <taxon>Eukaryota</taxon>
        <taxon>Sar</taxon>
        <taxon>Alveolata</taxon>
        <taxon>Dinophyceae</taxon>
        <taxon>Gonyaulacales</taxon>
        <taxon>Pyrocystaceae</taxon>
        <taxon>Alexandrium</taxon>
    </lineage>
</organism>
<dbReference type="InterPro" id="IPR029030">
    <property type="entry name" value="Caspase-like_dom_sf"/>
</dbReference>
<accession>A0A7S4QP01</accession>
<evidence type="ECO:0000256" key="2">
    <source>
        <dbReference type="PROSITE-ProRule" id="PRU00042"/>
    </source>
</evidence>
<keyword evidence="2" id="KW-0862">Zinc</keyword>
<dbReference type="Gene3D" id="3.40.50.12660">
    <property type="match status" value="1"/>
</dbReference>
<evidence type="ECO:0000259" key="4">
    <source>
        <dbReference type="PROSITE" id="PS50157"/>
    </source>
</evidence>
<feature type="region of interest" description="Disordered" evidence="3">
    <location>
        <begin position="37"/>
        <end position="78"/>
    </location>
</feature>
<sequence length="501" mass="53243">MGCLNSTGAADEVWACQYCGMQFRSYQQADHHEKYQCPRRPGGGVGAYGQPARGPAQRYTPGQQQQYTPGQPPGGQQPPMQIRCAGCAKAIGVPPGHAQVMCPYCNAVQACPQPPQPTIPQQVYNQQLGLQPAPMVGQPGPPPSGRRKALLVGINYFGTSAELRGCINDVHRMRGVLMGMYGFSASPDCMMVLTDDNPDRRLQPTRANVMRSFQWLAQGVQPGDVLFFHYSGHGAQQEDPNYAEEDGYDETICPADFNSAGMIVDDEIFDQIIATLPPGVKLTAVMDCCHSGTGLDLPFTLAGGQWMEDDNPCHSAGDVILISGCQDEQTSSDGGGGYGRPMGAMTTALCNTLERSPVLTHSQLLEQLRGELVSGGFEQVPSLTSSQRFDANSKLFNPCENIEGNTNPQLGRQFRKKKHPRNPGLLNGGLGEMLMAGAMGFMVADMMGGGDLATGMLIGGADALMGGADMLGGIMPDFGGGGDYDDGGGGDDYGFDDGGDY</sequence>
<dbReference type="SUPFAM" id="SSF52129">
    <property type="entry name" value="Caspase-like"/>
    <property type="match status" value="1"/>
</dbReference>
<dbReference type="PROSITE" id="PS50157">
    <property type="entry name" value="ZINC_FINGER_C2H2_2"/>
    <property type="match status" value="1"/>
</dbReference>
<dbReference type="PANTHER" id="PTHR48104">
    <property type="entry name" value="METACASPASE-4"/>
    <property type="match status" value="1"/>
</dbReference>
<dbReference type="InterPro" id="IPR011600">
    <property type="entry name" value="Pept_C14_caspase"/>
</dbReference>
<evidence type="ECO:0000256" key="1">
    <source>
        <dbReference type="ARBA" id="ARBA00009005"/>
    </source>
</evidence>
<dbReference type="GO" id="GO:0004197">
    <property type="term" value="F:cysteine-type endopeptidase activity"/>
    <property type="evidence" value="ECO:0007669"/>
    <property type="project" value="InterPro"/>
</dbReference>